<organism evidence="2 3">
    <name type="scientific">Isosphaera pallida (strain ATCC 43644 / DSM 9630 / IS1B)</name>
    <dbReference type="NCBI Taxonomy" id="575540"/>
    <lineage>
        <taxon>Bacteria</taxon>
        <taxon>Pseudomonadati</taxon>
        <taxon>Planctomycetota</taxon>
        <taxon>Planctomycetia</taxon>
        <taxon>Isosphaerales</taxon>
        <taxon>Isosphaeraceae</taxon>
        <taxon>Isosphaera</taxon>
    </lineage>
</organism>
<protein>
    <recommendedName>
        <fullName evidence="4">Glycosyltransferase</fullName>
    </recommendedName>
</protein>
<sequence length="259" mass="28512">MGQSKPQPKPRLVKPAPVRGAAPSPPKPAPPPPKPVNDLADLDPFEAKMKRDPLPTSSEVRVVVLIARETETDRADGEAVAQSLTTLLSERRRPSEVRIEPIAPDGVAAALTRATQDAEQPIILIAASRQPWTAAHLDPLLQVLDLADHVVGHRRAGWFVELKRMLARWPWRFLMAVPAFDLNSPASIHRRDPWKGLILQSRGRFAQVEWLAKATFQTQIVSTVPIPPLDSIDLDAAGPHGVADRWAVLTQPRFQPNPA</sequence>
<evidence type="ECO:0000313" key="3">
    <source>
        <dbReference type="Proteomes" id="UP000008631"/>
    </source>
</evidence>
<reference key="1">
    <citation type="submission" date="2010-11" db="EMBL/GenBank/DDBJ databases">
        <title>The complete sequence of chromosome of Isophaera pallida ATCC 43644.</title>
        <authorList>
            <consortium name="US DOE Joint Genome Institute (JGI-PGF)"/>
            <person name="Lucas S."/>
            <person name="Copeland A."/>
            <person name="Lapidus A."/>
            <person name="Bruce D."/>
            <person name="Goodwin L."/>
            <person name="Pitluck S."/>
            <person name="Kyrpides N."/>
            <person name="Mavromatis K."/>
            <person name="Pagani I."/>
            <person name="Ivanova N."/>
            <person name="Saunders E."/>
            <person name="Brettin T."/>
            <person name="Detter J.C."/>
            <person name="Han C."/>
            <person name="Tapia R."/>
            <person name="Land M."/>
            <person name="Hauser L."/>
            <person name="Markowitz V."/>
            <person name="Cheng J.-F."/>
            <person name="Hugenholtz P."/>
            <person name="Woyke T."/>
            <person name="Wu D."/>
            <person name="Eisen J.A."/>
        </authorList>
    </citation>
    <scope>NUCLEOTIDE SEQUENCE</scope>
    <source>
        <strain>ATCC 43644</strain>
    </source>
</reference>
<dbReference type="InParanoid" id="E8QYS6"/>
<evidence type="ECO:0000313" key="2">
    <source>
        <dbReference type="EMBL" id="ADV61052.1"/>
    </source>
</evidence>
<keyword evidence="3" id="KW-1185">Reference proteome</keyword>
<name>E8QYS6_ISOPI</name>
<dbReference type="STRING" id="575540.Isop_0457"/>
<proteinExistence type="predicted"/>
<evidence type="ECO:0000256" key="1">
    <source>
        <dbReference type="SAM" id="MobiDB-lite"/>
    </source>
</evidence>
<dbReference type="AlphaFoldDB" id="E8QYS6"/>
<reference evidence="2 3" key="2">
    <citation type="journal article" date="2011" name="Stand. Genomic Sci.">
        <title>Complete genome sequence of Isosphaera pallida type strain (IS1B).</title>
        <authorList>
            <consortium name="US DOE Joint Genome Institute (JGI-PGF)"/>
            <person name="Goker M."/>
            <person name="Cleland D."/>
            <person name="Saunders E."/>
            <person name="Lapidus A."/>
            <person name="Nolan M."/>
            <person name="Lucas S."/>
            <person name="Hammon N."/>
            <person name="Deshpande S."/>
            <person name="Cheng J.F."/>
            <person name="Tapia R."/>
            <person name="Han C."/>
            <person name="Goodwin L."/>
            <person name="Pitluck S."/>
            <person name="Liolios K."/>
            <person name="Pagani I."/>
            <person name="Ivanova N."/>
            <person name="Mavromatis K."/>
            <person name="Pati A."/>
            <person name="Chen A."/>
            <person name="Palaniappan K."/>
            <person name="Land M."/>
            <person name="Hauser L."/>
            <person name="Chang Y.J."/>
            <person name="Jeffries C.D."/>
            <person name="Detter J.C."/>
            <person name="Beck B."/>
            <person name="Woyke T."/>
            <person name="Bristow J."/>
            <person name="Eisen J.A."/>
            <person name="Markowitz V."/>
            <person name="Hugenholtz P."/>
            <person name="Kyrpides N.C."/>
            <person name="Klenk H.P."/>
        </authorList>
    </citation>
    <scope>NUCLEOTIDE SEQUENCE [LARGE SCALE GENOMIC DNA]</scope>
    <source>
        <strain evidence="3">ATCC 43644 / DSM 9630 / IS1B</strain>
    </source>
</reference>
<evidence type="ECO:0008006" key="4">
    <source>
        <dbReference type="Google" id="ProtNLM"/>
    </source>
</evidence>
<dbReference type="HOGENOM" id="CLU_1072729_0_0_0"/>
<dbReference type="EMBL" id="CP002353">
    <property type="protein sequence ID" value="ADV61052.1"/>
    <property type="molecule type" value="Genomic_DNA"/>
</dbReference>
<gene>
    <name evidence="2" type="ordered locus">Isop_0457</name>
</gene>
<dbReference type="Proteomes" id="UP000008631">
    <property type="component" value="Chromosome"/>
</dbReference>
<accession>E8QYS6</accession>
<feature type="region of interest" description="Disordered" evidence="1">
    <location>
        <begin position="1"/>
        <end position="44"/>
    </location>
</feature>
<feature type="compositionally biased region" description="Pro residues" evidence="1">
    <location>
        <begin position="23"/>
        <end position="35"/>
    </location>
</feature>
<dbReference type="KEGG" id="ipa:Isop_0457"/>